<organism evidence="4 5">
    <name type="scientific">Pseudoalteromonas obscura</name>
    <dbReference type="NCBI Taxonomy" id="3048491"/>
    <lineage>
        <taxon>Bacteria</taxon>
        <taxon>Pseudomonadati</taxon>
        <taxon>Pseudomonadota</taxon>
        <taxon>Gammaproteobacteria</taxon>
        <taxon>Alteromonadales</taxon>
        <taxon>Pseudoalteromonadaceae</taxon>
        <taxon>Pseudoalteromonas</taxon>
    </lineage>
</organism>
<dbReference type="EMBL" id="JASJUT010000007">
    <property type="protein sequence ID" value="MDK2596656.1"/>
    <property type="molecule type" value="Genomic_DNA"/>
</dbReference>
<feature type="compositionally biased region" description="Low complexity" evidence="2">
    <location>
        <begin position="27"/>
        <end position="73"/>
    </location>
</feature>
<comment type="caution">
    <text evidence="4">The sequence shown here is derived from an EMBL/GenBank/DDBJ whole genome shotgun (WGS) entry which is preliminary data.</text>
</comment>
<gene>
    <name evidence="4" type="ORF">QNM18_16525</name>
</gene>
<dbReference type="InterPro" id="IPR014917">
    <property type="entry name" value="DUF1800"/>
</dbReference>
<proteinExistence type="predicted"/>
<dbReference type="PANTHER" id="PTHR43737:SF1">
    <property type="entry name" value="DUF1501 DOMAIN-CONTAINING PROTEIN"/>
    <property type="match status" value="1"/>
</dbReference>
<reference evidence="4 5" key="1">
    <citation type="submission" date="2023-05" db="EMBL/GenBank/DDBJ databases">
        <title>Pseudoalteromonas ardens sp. nov., Pseudoalteromonas obscura sp. nov., and Pseudoalteromonas umbrosa sp. nov., isolated from the coral Montipora capitata.</title>
        <authorList>
            <person name="Thomas E.M."/>
            <person name="Smith E.M."/>
            <person name="Papke E."/>
            <person name="Shlafstein M.D."/>
            <person name="Oline D.K."/>
            <person name="Videau P."/>
            <person name="Saw J.H."/>
            <person name="Strangman W.K."/>
            <person name="Ushijima B."/>
        </authorList>
    </citation>
    <scope>NUCLEOTIDE SEQUENCE [LARGE SCALE GENOMIC DNA]</scope>
    <source>
        <strain evidence="4 5">P94</strain>
    </source>
</reference>
<keyword evidence="5" id="KW-1185">Reference proteome</keyword>
<feature type="region of interest" description="Disordered" evidence="2">
    <location>
        <begin position="24"/>
        <end position="102"/>
    </location>
</feature>
<dbReference type="RefSeq" id="WP_284137848.1">
    <property type="nucleotide sequence ID" value="NZ_JASJUT010000007.1"/>
</dbReference>
<evidence type="ECO:0000313" key="4">
    <source>
        <dbReference type="EMBL" id="MDK2596656.1"/>
    </source>
</evidence>
<feature type="chain" id="PRO_5047217157" evidence="3">
    <location>
        <begin position="26"/>
        <end position="647"/>
    </location>
</feature>
<protein>
    <submittedName>
        <fullName evidence="4">DUF1800 family protein</fullName>
    </submittedName>
</protein>
<evidence type="ECO:0000256" key="3">
    <source>
        <dbReference type="SAM" id="SignalP"/>
    </source>
</evidence>
<name>A0ABT7ENM5_9GAMM</name>
<feature type="signal peptide" evidence="3">
    <location>
        <begin position="1"/>
        <end position="25"/>
    </location>
</feature>
<evidence type="ECO:0000313" key="5">
    <source>
        <dbReference type="Proteomes" id="UP001231915"/>
    </source>
</evidence>
<dbReference type="PROSITE" id="PS51257">
    <property type="entry name" value="PROKAR_LIPOPROTEIN"/>
    <property type="match status" value="1"/>
</dbReference>
<evidence type="ECO:0000256" key="1">
    <source>
        <dbReference type="SAM" id="Coils"/>
    </source>
</evidence>
<dbReference type="Pfam" id="PF08811">
    <property type="entry name" value="DUF1800"/>
    <property type="match status" value="1"/>
</dbReference>
<dbReference type="Proteomes" id="UP001231915">
    <property type="component" value="Unassembled WGS sequence"/>
</dbReference>
<accession>A0ABT7ENM5</accession>
<keyword evidence="3" id="KW-0732">Signal</keyword>
<feature type="compositionally biased region" description="Acidic residues" evidence="2">
    <location>
        <begin position="74"/>
        <end position="93"/>
    </location>
</feature>
<dbReference type="PANTHER" id="PTHR43737">
    <property type="entry name" value="BLL7424 PROTEIN"/>
    <property type="match status" value="1"/>
</dbReference>
<keyword evidence="1" id="KW-0175">Coiled coil</keyword>
<sequence length="647" mass="70353">MHIKKYIQSIVLALFVGLLSGCGSGGSEQNNTSQSQVNTTNQPTSSAQDNNNPVNNGSESNNGGDSNASNGNNSDEDENSSDGENSANEDENNQEPSGDDTTFSSKIEVSRFIQQATFGVQPSQLNELESTSASEWFVNQLALPASLVLPGVEAAAPADPEDDFSLFYIEQTSFSFWRNAISGEDQLRQRIAFALSEILVVSNGGGEVLTDVPEAVAFYQDILITNAFGNYRTILEQVTYSPAMGHYLTYMGSEKGDAQTGRMPDENYARELLQLFTLGVVALNNDGTEKVNDSGEKVELYNNTDITGLARVFTGLNLDEEDPDAPLGKRFSMPMAVFSESHSEKAKSFLELTIPEGTDARASITQALDHIYAHPNLAPFVTKQLIQRLVTSNPSPDYVGRVVTAFESGQFVLPDGQQVGTQQRGDLTATVAAILFDQEARTLSAQTGGKIREPILRFTQWARAFNVENVTPQFVSLLWETGASSALGQHPYRAPSVFNYFRPGYKSPGSVSAAQGLVAPELQITNASSIPGYVNFMTFFITGQQQDADLEELKNELEELGIEADIAQALESFKPDYEPLLAIADEPSALVDYLDVILSAQQLSERSRKNISDVLATVEADEDDGLLPRVQLGILMVMSSPDYLVQK</sequence>
<feature type="coiled-coil region" evidence="1">
    <location>
        <begin position="543"/>
        <end position="570"/>
    </location>
</feature>
<evidence type="ECO:0000256" key="2">
    <source>
        <dbReference type="SAM" id="MobiDB-lite"/>
    </source>
</evidence>